<keyword evidence="3" id="KW-1185">Reference proteome</keyword>
<evidence type="ECO:0000313" key="3">
    <source>
        <dbReference type="Proteomes" id="UP000198953"/>
    </source>
</evidence>
<dbReference type="PROSITE" id="PS51782">
    <property type="entry name" value="LYSM"/>
    <property type="match status" value="1"/>
</dbReference>
<reference evidence="2 3" key="1">
    <citation type="submission" date="2016-10" db="EMBL/GenBank/DDBJ databases">
        <authorList>
            <person name="de Groot N.N."/>
        </authorList>
    </citation>
    <scope>NUCLEOTIDE SEQUENCE [LARGE SCALE GENOMIC DNA]</scope>
    <source>
        <strain evidence="2 3">DSM 43357</strain>
    </source>
</reference>
<dbReference type="AlphaFoldDB" id="A0A1H7Z3E5"/>
<accession>A0A1H7Z3E5</accession>
<dbReference type="CDD" id="cd00118">
    <property type="entry name" value="LysM"/>
    <property type="match status" value="1"/>
</dbReference>
<dbReference type="InterPro" id="IPR018392">
    <property type="entry name" value="LysM"/>
</dbReference>
<sequence>MVVIGMVLLALGGFWLGTRTAGHASVAVMVPEHPGLPWVDVRTGDTAWGIADAVARDGRDPEALAEEIKRLNRLPDGKIRPGTRLYILRR</sequence>
<organism evidence="2 3">
    <name type="scientific">Nonomuraea pusilla</name>
    <dbReference type="NCBI Taxonomy" id="46177"/>
    <lineage>
        <taxon>Bacteria</taxon>
        <taxon>Bacillati</taxon>
        <taxon>Actinomycetota</taxon>
        <taxon>Actinomycetes</taxon>
        <taxon>Streptosporangiales</taxon>
        <taxon>Streptosporangiaceae</taxon>
        <taxon>Nonomuraea</taxon>
    </lineage>
</organism>
<dbReference type="STRING" id="46177.SAMN05660976_05362"/>
<dbReference type="OrthoDB" id="5084290at2"/>
<dbReference type="EMBL" id="FOBF01000014">
    <property type="protein sequence ID" value="SEM52078.1"/>
    <property type="molecule type" value="Genomic_DNA"/>
</dbReference>
<evidence type="ECO:0000313" key="2">
    <source>
        <dbReference type="EMBL" id="SEM52078.1"/>
    </source>
</evidence>
<dbReference type="Proteomes" id="UP000198953">
    <property type="component" value="Unassembled WGS sequence"/>
</dbReference>
<evidence type="ECO:0000259" key="1">
    <source>
        <dbReference type="PROSITE" id="PS51782"/>
    </source>
</evidence>
<gene>
    <name evidence="2" type="ORF">SAMN05660976_05362</name>
</gene>
<dbReference type="Gene3D" id="3.10.350.10">
    <property type="entry name" value="LysM domain"/>
    <property type="match status" value="1"/>
</dbReference>
<feature type="domain" description="LysM" evidence="1">
    <location>
        <begin position="37"/>
        <end position="87"/>
    </location>
</feature>
<name>A0A1H7Z3E5_9ACTN</name>
<dbReference type="RefSeq" id="WP_091103486.1">
    <property type="nucleotide sequence ID" value="NZ_FOBF01000014.1"/>
</dbReference>
<protein>
    <submittedName>
        <fullName evidence="2">LysM domain-containing protein</fullName>
    </submittedName>
</protein>
<dbReference type="InterPro" id="IPR036779">
    <property type="entry name" value="LysM_dom_sf"/>
</dbReference>
<proteinExistence type="predicted"/>
<dbReference type="Pfam" id="PF01476">
    <property type="entry name" value="LysM"/>
    <property type="match status" value="1"/>
</dbReference>